<dbReference type="PANTHER" id="PTHR15020:SF50">
    <property type="entry name" value="UPF0659 PROTEIN YMR090W"/>
    <property type="match status" value="1"/>
</dbReference>
<comment type="caution">
    <text evidence="3">The sequence shown here is derived from an EMBL/GenBank/DDBJ whole genome shotgun (WGS) entry which is preliminary data.</text>
</comment>
<sequence length="271" mass="30004">MSSSTRILLIGGHGKVALELTPKLISRSWHVISVIRRQDQVADILATVPNKRSNIETLVLNLEEVKSQQDAQEILDRTQPTWVVWSAGAGGNSTYERTLAIDRDACIFFIRAVIATPTIKKFLLISALSSRRSRAPWIGDECYSLIKRINFEIIPTYYQAKLAADEVLTVLGKERNDDFRYISLRPGRLIDGPGVGKVSLGKTKAKGAVSRADVAEVAAKLLDKNEASGWLDLLDGEEDIDCAIERVLKESIDCVEGEDLGVMRANVEKLR</sequence>
<dbReference type="Proteomes" id="UP000285405">
    <property type="component" value="Unassembled WGS sequence"/>
</dbReference>
<dbReference type="AlphaFoldDB" id="A0A420IFD1"/>
<comment type="similarity">
    <text evidence="1">Belongs to the avfA family.</text>
</comment>
<dbReference type="PANTHER" id="PTHR15020">
    <property type="entry name" value="FLAVIN REDUCTASE-RELATED"/>
    <property type="match status" value="1"/>
</dbReference>
<reference evidence="3 4" key="1">
    <citation type="journal article" date="2018" name="BMC Genomics">
        <title>Comparative genome analyses reveal sequence features reflecting distinct modes of host-adaptation between dicot and monocot powdery mildew.</title>
        <authorList>
            <person name="Wu Y."/>
            <person name="Ma X."/>
            <person name="Pan Z."/>
            <person name="Kale S.D."/>
            <person name="Song Y."/>
            <person name="King H."/>
            <person name="Zhang Q."/>
            <person name="Presley C."/>
            <person name="Deng X."/>
            <person name="Wei C.I."/>
            <person name="Xiao S."/>
        </authorList>
    </citation>
    <scope>NUCLEOTIDE SEQUENCE [LARGE SCALE GENOMIC DNA]</scope>
    <source>
        <strain evidence="3">UCSC1</strain>
    </source>
</reference>
<organism evidence="3 4">
    <name type="scientific">Golovinomyces cichoracearum</name>
    <dbReference type="NCBI Taxonomy" id="62708"/>
    <lineage>
        <taxon>Eukaryota</taxon>
        <taxon>Fungi</taxon>
        <taxon>Dikarya</taxon>
        <taxon>Ascomycota</taxon>
        <taxon>Pezizomycotina</taxon>
        <taxon>Leotiomycetes</taxon>
        <taxon>Erysiphales</taxon>
        <taxon>Erysiphaceae</taxon>
        <taxon>Golovinomyces</taxon>
    </lineage>
</organism>
<proteinExistence type="inferred from homology"/>
<gene>
    <name evidence="3" type="ORF">GcC1_091012</name>
</gene>
<evidence type="ECO:0000313" key="3">
    <source>
        <dbReference type="EMBL" id="RKF73202.1"/>
    </source>
</evidence>
<dbReference type="InterPro" id="IPR036291">
    <property type="entry name" value="NAD(P)-bd_dom_sf"/>
</dbReference>
<accession>A0A420IFD1</accession>
<dbReference type="InterPro" id="IPR016040">
    <property type="entry name" value="NAD(P)-bd_dom"/>
</dbReference>
<protein>
    <submittedName>
        <fullName evidence="3">Putative sugar epimerase YhfK</fullName>
    </submittedName>
</protein>
<feature type="domain" description="NAD(P)-binding" evidence="2">
    <location>
        <begin position="11"/>
        <end position="224"/>
    </location>
</feature>
<name>A0A420IFD1_9PEZI</name>
<evidence type="ECO:0000259" key="2">
    <source>
        <dbReference type="Pfam" id="PF13460"/>
    </source>
</evidence>
<dbReference type="OrthoDB" id="10254604at2759"/>
<evidence type="ECO:0000256" key="1">
    <source>
        <dbReference type="ARBA" id="ARBA00038376"/>
    </source>
</evidence>
<evidence type="ECO:0000313" key="4">
    <source>
        <dbReference type="Proteomes" id="UP000285405"/>
    </source>
</evidence>
<dbReference type="Pfam" id="PF13460">
    <property type="entry name" value="NAD_binding_10"/>
    <property type="match status" value="1"/>
</dbReference>
<dbReference type="Gene3D" id="3.40.50.720">
    <property type="entry name" value="NAD(P)-binding Rossmann-like Domain"/>
    <property type="match status" value="1"/>
</dbReference>
<dbReference type="EMBL" id="MCBR01009119">
    <property type="protein sequence ID" value="RKF73202.1"/>
    <property type="molecule type" value="Genomic_DNA"/>
</dbReference>
<dbReference type="SUPFAM" id="SSF51735">
    <property type="entry name" value="NAD(P)-binding Rossmann-fold domains"/>
    <property type="match status" value="1"/>
</dbReference>